<sequence length="464" mass="53358">MDSRRNPDKLSNLPNFLLLLIISSLPINEAVKTSVLSKRWKNLYREISMANIVFKESEFMKCYVSDDEDTKRVNKVSFVCFMHGWVSRLSGEVIESFEIYLSKPVGFVNDIKSLIEFAVSKQVKNLVLDFSDPSWITHNEAASEENVVQLPDSVYNLINLNTLKLFFCKFDPSRLTNPGSLRILSFRWIQLKRIMSLISKTPFLEILSIQNCWNVNLESITGNRLSELVLENCDFSVEYSTLDLPNILIFKYFGKVRYFQFLRVNRIMKEAILDFGAETEYDEETGTQLCGLLYELLSARTLTVCSFLVQLIQDGEDPVKLQAPMETRHLVIKTNLLPNEFIGIRLMINSCPDLETLTFQMVAPRLVPMTASRIDPKTFWMFEINHKCLKGTLKVVELRNFTGGLNELNVLEFLIRCGRVLERVDLYLPHGMEDSQRLKARAAAVTVSTTFKTPSKRLSIFLYG</sequence>
<accession>A0ABD1B7W0</accession>
<evidence type="ECO:0000259" key="2">
    <source>
        <dbReference type="PROSITE" id="PS50181"/>
    </source>
</evidence>
<reference evidence="3 4" key="1">
    <citation type="submission" date="2024-04" db="EMBL/GenBank/DDBJ databases">
        <title>Genome assembly C_amara_ONT_v2.</title>
        <authorList>
            <person name="Yant L."/>
            <person name="Moore C."/>
            <person name="Slenker M."/>
        </authorList>
    </citation>
    <scope>NUCLEOTIDE SEQUENCE [LARGE SCALE GENOMIC DNA]</scope>
    <source>
        <tissue evidence="3">Leaf</tissue>
    </source>
</reference>
<organism evidence="3 4">
    <name type="scientific">Cardamine amara subsp. amara</name>
    <dbReference type="NCBI Taxonomy" id="228776"/>
    <lineage>
        <taxon>Eukaryota</taxon>
        <taxon>Viridiplantae</taxon>
        <taxon>Streptophyta</taxon>
        <taxon>Embryophyta</taxon>
        <taxon>Tracheophyta</taxon>
        <taxon>Spermatophyta</taxon>
        <taxon>Magnoliopsida</taxon>
        <taxon>eudicotyledons</taxon>
        <taxon>Gunneridae</taxon>
        <taxon>Pentapetalae</taxon>
        <taxon>rosids</taxon>
        <taxon>malvids</taxon>
        <taxon>Brassicales</taxon>
        <taxon>Brassicaceae</taxon>
        <taxon>Cardamineae</taxon>
        <taxon>Cardamine</taxon>
    </lineage>
</organism>
<dbReference type="SUPFAM" id="SSF81383">
    <property type="entry name" value="F-box domain"/>
    <property type="match status" value="1"/>
</dbReference>
<gene>
    <name evidence="3" type="ORF">V5N11_032768</name>
</gene>
<evidence type="ECO:0000256" key="1">
    <source>
        <dbReference type="SAM" id="SignalP"/>
    </source>
</evidence>
<dbReference type="Gene3D" id="3.80.10.10">
    <property type="entry name" value="Ribonuclease Inhibitor"/>
    <property type="match status" value="1"/>
</dbReference>
<dbReference type="SUPFAM" id="SSF52047">
    <property type="entry name" value="RNI-like"/>
    <property type="match status" value="1"/>
</dbReference>
<dbReference type="PROSITE" id="PS50181">
    <property type="entry name" value="FBOX"/>
    <property type="match status" value="1"/>
</dbReference>
<dbReference type="PANTHER" id="PTHR31900:SF34">
    <property type="entry name" value="EMB|CAB62440.1-RELATED"/>
    <property type="match status" value="1"/>
</dbReference>
<feature type="chain" id="PRO_5044775127" evidence="1">
    <location>
        <begin position="31"/>
        <end position="464"/>
    </location>
</feature>
<proteinExistence type="predicted"/>
<comment type="caution">
    <text evidence="3">The sequence shown here is derived from an EMBL/GenBank/DDBJ whole genome shotgun (WGS) entry which is preliminary data.</text>
</comment>
<dbReference type="InterPro" id="IPR001810">
    <property type="entry name" value="F-box_dom"/>
</dbReference>
<keyword evidence="1" id="KW-0732">Signal</keyword>
<dbReference type="EMBL" id="JBANAX010000485">
    <property type="protein sequence ID" value="KAL1207166.1"/>
    <property type="molecule type" value="Genomic_DNA"/>
</dbReference>
<dbReference type="InterPro" id="IPR032675">
    <property type="entry name" value="LRR_dom_sf"/>
</dbReference>
<feature type="signal peptide" evidence="1">
    <location>
        <begin position="1"/>
        <end position="30"/>
    </location>
</feature>
<evidence type="ECO:0000313" key="3">
    <source>
        <dbReference type="EMBL" id="KAL1207166.1"/>
    </source>
</evidence>
<dbReference type="InterPro" id="IPR036047">
    <property type="entry name" value="F-box-like_dom_sf"/>
</dbReference>
<evidence type="ECO:0000313" key="4">
    <source>
        <dbReference type="Proteomes" id="UP001558713"/>
    </source>
</evidence>
<feature type="domain" description="F-box" evidence="2">
    <location>
        <begin position="7"/>
        <end position="57"/>
    </location>
</feature>
<dbReference type="Proteomes" id="UP001558713">
    <property type="component" value="Unassembled WGS sequence"/>
</dbReference>
<dbReference type="Pfam" id="PF00646">
    <property type="entry name" value="F-box"/>
    <property type="match status" value="1"/>
</dbReference>
<dbReference type="Pfam" id="PF08387">
    <property type="entry name" value="FBD"/>
    <property type="match status" value="1"/>
</dbReference>
<protein>
    <submittedName>
        <fullName evidence="3">F-box protein</fullName>
    </submittedName>
</protein>
<dbReference type="InterPro" id="IPR050232">
    <property type="entry name" value="FBL13/AtMIF1-like"/>
</dbReference>
<name>A0ABD1B7W0_CARAN</name>
<dbReference type="AlphaFoldDB" id="A0ABD1B7W0"/>
<dbReference type="InterPro" id="IPR006566">
    <property type="entry name" value="FBD"/>
</dbReference>
<keyword evidence="4" id="KW-1185">Reference proteome</keyword>
<dbReference type="PANTHER" id="PTHR31900">
    <property type="entry name" value="F-BOX/RNI SUPERFAMILY PROTEIN-RELATED"/>
    <property type="match status" value="1"/>
</dbReference>